<dbReference type="InterPro" id="IPR051259">
    <property type="entry name" value="rRNA_Methyltransferase"/>
</dbReference>
<dbReference type="InterPro" id="IPR001537">
    <property type="entry name" value="SpoU_MeTrfase"/>
</dbReference>
<feature type="domain" description="MRM3-like substrate binding" evidence="5">
    <location>
        <begin position="8"/>
        <end position="84"/>
    </location>
</feature>
<proteinExistence type="inferred from homology"/>
<dbReference type="GO" id="GO:0006396">
    <property type="term" value="P:RNA processing"/>
    <property type="evidence" value="ECO:0007669"/>
    <property type="project" value="InterPro"/>
</dbReference>
<dbReference type="InterPro" id="IPR029028">
    <property type="entry name" value="Alpha/beta_knot_MTases"/>
</dbReference>
<name>A0A2U2B5T0_9BACT</name>
<evidence type="ECO:0000313" key="6">
    <source>
        <dbReference type="EMBL" id="PWD98431.1"/>
    </source>
</evidence>
<dbReference type="AlphaFoldDB" id="A0A2U2B5T0"/>
<accession>A0A2U2B5T0</accession>
<comment type="caution">
    <text evidence="6">The sequence shown here is derived from an EMBL/GenBank/DDBJ whole genome shotgun (WGS) entry which is preliminary data.</text>
</comment>
<dbReference type="CDD" id="cd18109">
    <property type="entry name" value="SpoU-like_RNA-MTase"/>
    <property type="match status" value="1"/>
</dbReference>
<dbReference type="Pfam" id="PF22435">
    <property type="entry name" value="MRM3-like_sub_bind"/>
    <property type="match status" value="1"/>
</dbReference>
<dbReference type="OrthoDB" id="9785673at2"/>
<evidence type="ECO:0000256" key="1">
    <source>
        <dbReference type="ARBA" id="ARBA00007228"/>
    </source>
</evidence>
<dbReference type="GO" id="GO:0032259">
    <property type="term" value="P:methylation"/>
    <property type="evidence" value="ECO:0007669"/>
    <property type="project" value="UniProtKB-KW"/>
</dbReference>
<dbReference type="Pfam" id="PF00588">
    <property type="entry name" value="SpoU_methylase"/>
    <property type="match status" value="1"/>
</dbReference>
<keyword evidence="2 6" id="KW-0489">Methyltransferase</keyword>
<evidence type="ECO:0000256" key="3">
    <source>
        <dbReference type="ARBA" id="ARBA00022679"/>
    </source>
</evidence>
<dbReference type="PANTHER" id="PTHR43191">
    <property type="entry name" value="RRNA METHYLTRANSFERASE 3"/>
    <property type="match status" value="1"/>
</dbReference>
<dbReference type="Gene3D" id="3.40.1280.10">
    <property type="match status" value="1"/>
</dbReference>
<gene>
    <name evidence="6" type="ORF">DDZ16_15740</name>
</gene>
<dbReference type="GO" id="GO:0003723">
    <property type="term" value="F:RNA binding"/>
    <property type="evidence" value="ECO:0007669"/>
    <property type="project" value="InterPro"/>
</dbReference>
<dbReference type="EMBL" id="QEWP01000015">
    <property type="protein sequence ID" value="PWD98431.1"/>
    <property type="molecule type" value="Genomic_DNA"/>
</dbReference>
<evidence type="ECO:0000313" key="7">
    <source>
        <dbReference type="Proteomes" id="UP000244956"/>
    </source>
</evidence>
<dbReference type="PANTHER" id="PTHR43191:SF2">
    <property type="entry name" value="RRNA METHYLTRANSFERASE 3, MITOCHONDRIAL"/>
    <property type="match status" value="1"/>
</dbReference>
<protein>
    <submittedName>
        <fullName evidence="6">RNA methyltransferase</fullName>
    </submittedName>
</protein>
<reference evidence="6 7" key="1">
    <citation type="submission" date="2018-05" db="EMBL/GenBank/DDBJ databases">
        <title>Marinilabilia rubrum sp. nov., isolated from saltern sediment.</title>
        <authorList>
            <person name="Zhang R."/>
        </authorList>
    </citation>
    <scope>NUCLEOTIDE SEQUENCE [LARGE SCALE GENOMIC DNA]</scope>
    <source>
        <strain evidence="6 7">WTE16</strain>
    </source>
</reference>
<evidence type="ECO:0000259" key="4">
    <source>
        <dbReference type="Pfam" id="PF00588"/>
    </source>
</evidence>
<dbReference type="GO" id="GO:0008173">
    <property type="term" value="F:RNA methyltransferase activity"/>
    <property type="evidence" value="ECO:0007669"/>
    <property type="project" value="InterPro"/>
</dbReference>
<organism evidence="6 7">
    <name type="scientific">Marinilabilia rubra</name>
    <dbReference type="NCBI Taxonomy" id="2162893"/>
    <lineage>
        <taxon>Bacteria</taxon>
        <taxon>Pseudomonadati</taxon>
        <taxon>Bacteroidota</taxon>
        <taxon>Bacteroidia</taxon>
        <taxon>Marinilabiliales</taxon>
        <taxon>Marinilabiliaceae</taxon>
        <taxon>Marinilabilia</taxon>
    </lineage>
</organism>
<comment type="similarity">
    <text evidence="1">Belongs to the class IV-like SAM-binding methyltransferase superfamily. RNA methyltransferase TrmH family.</text>
</comment>
<evidence type="ECO:0000259" key="5">
    <source>
        <dbReference type="Pfam" id="PF22435"/>
    </source>
</evidence>
<dbReference type="InterPro" id="IPR053888">
    <property type="entry name" value="MRM3-like_sub_bind"/>
</dbReference>
<dbReference type="InterPro" id="IPR029064">
    <property type="entry name" value="Ribosomal_eL30-like_sf"/>
</dbReference>
<dbReference type="InterPro" id="IPR029026">
    <property type="entry name" value="tRNA_m1G_MTases_N"/>
</dbReference>
<evidence type="ECO:0000256" key="2">
    <source>
        <dbReference type="ARBA" id="ARBA00022603"/>
    </source>
</evidence>
<dbReference type="Proteomes" id="UP000244956">
    <property type="component" value="Unassembled WGS sequence"/>
</dbReference>
<keyword evidence="7" id="KW-1185">Reference proteome</keyword>
<dbReference type="Gene3D" id="3.30.1330.30">
    <property type="match status" value="1"/>
</dbReference>
<feature type="domain" description="tRNA/rRNA methyltransferase SpoU type" evidence="4">
    <location>
        <begin position="103"/>
        <end position="247"/>
    </location>
</feature>
<dbReference type="SUPFAM" id="SSF55315">
    <property type="entry name" value="L30e-like"/>
    <property type="match status" value="1"/>
</dbReference>
<dbReference type="SUPFAM" id="SSF75217">
    <property type="entry name" value="alpha/beta knot"/>
    <property type="match status" value="1"/>
</dbReference>
<sequence>MVGKSKKKLIASLSQKKYRDKHGLFVAEGPKLVNDLLDSGLSPEFIICTEKNIILNSRFHGVAELSEASEIRKISFLKTPQNILCVFQKPETSFTFGDHSQSMSLCLDGIQDPGNMGTILRLADWFGISSIICSPDTVDVFNPKVVQASMGALGRVNLHYTPMAEFCKKSAQELNLPVFGTFMNGENIYKSDLPSKGLIILGNEGKGIRPETEQYITRKLTIPRFPKGNNSSGMESLNVGVAAAIVCSEFKRSILS</sequence>
<keyword evidence="3 6" id="KW-0808">Transferase</keyword>